<dbReference type="SUPFAM" id="SSF56601">
    <property type="entry name" value="beta-lactamase/transpeptidase-like"/>
    <property type="match status" value="1"/>
</dbReference>
<dbReference type="InterPro" id="IPR050491">
    <property type="entry name" value="AmpC-like"/>
</dbReference>
<evidence type="ECO:0000256" key="2">
    <source>
        <dbReference type="SAM" id="SignalP"/>
    </source>
</evidence>
<evidence type="ECO:0000313" key="5">
    <source>
        <dbReference type="Proteomes" id="UP001165586"/>
    </source>
</evidence>
<feature type="chain" id="PRO_5045367125" evidence="2">
    <location>
        <begin position="35"/>
        <end position="426"/>
    </location>
</feature>
<gene>
    <name evidence="4" type="ORF">N1032_11885</name>
</gene>
<dbReference type="EMBL" id="JANLCJ010000004">
    <property type="protein sequence ID" value="MCS5734438.1"/>
    <property type="molecule type" value="Genomic_DNA"/>
</dbReference>
<dbReference type="Gene3D" id="3.40.710.10">
    <property type="entry name" value="DD-peptidase/beta-lactamase superfamily"/>
    <property type="match status" value="1"/>
</dbReference>
<name>A0ABT2H3B9_9MICO</name>
<proteinExistence type="predicted"/>
<feature type="compositionally biased region" description="Low complexity" evidence="1">
    <location>
        <begin position="31"/>
        <end position="40"/>
    </location>
</feature>
<organism evidence="4 5">
    <name type="scientific">Herbiconiux daphne</name>
    <dbReference type="NCBI Taxonomy" id="2970914"/>
    <lineage>
        <taxon>Bacteria</taxon>
        <taxon>Bacillati</taxon>
        <taxon>Actinomycetota</taxon>
        <taxon>Actinomycetes</taxon>
        <taxon>Micrococcales</taxon>
        <taxon>Microbacteriaceae</taxon>
        <taxon>Herbiconiux</taxon>
    </lineage>
</organism>
<dbReference type="PROSITE" id="PS51257">
    <property type="entry name" value="PROKAR_LIPOPROTEIN"/>
    <property type="match status" value="1"/>
</dbReference>
<feature type="signal peptide" evidence="2">
    <location>
        <begin position="1"/>
        <end position="34"/>
    </location>
</feature>
<dbReference type="Pfam" id="PF00144">
    <property type="entry name" value="Beta-lactamase"/>
    <property type="match status" value="1"/>
</dbReference>
<reference evidence="4" key="1">
    <citation type="submission" date="2022-08" db="EMBL/GenBank/DDBJ databases">
        <authorList>
            <person name="Deng Y."/>
            <person name="Han X.-F."/>
            <person name="Zhang Y.-Q."/>
        </authorList>
    </citation>
    <scope>NUCLEOTIDE SEQUENCE</scope>
    <source>
        <strain evidence="4">CPCC 203386</strain>
    </source>
</reference>
<dbReference type="PANTHER" id="PTHR46825">
    <property type="entry name" value="D-ALANYL-D-ALANINE-CARBOXYPEPTIDASE/ENDOPEPTIDASE AMPH"/>
    <property type="match status" value="1"/>
</dbReference>
<feature type="compositionally biased region" description="Low complexity" evidence="1">
    <location>
        <begin position="47"/>
        <end position="56"/>
    </location>
</feature>
<dbReference type="PANTHER" id="PTHR46825:SF7">
    <property type="entry name" value="D-ALANYL-D-ALANINE CARBOXYPEPTIDASE"/>
    <property type="match status" value="1"/>
</dbReference>
<keyword evidence="5" id="KW-1185">Reference proteome</keyword>
<dbReference type="Proteomes" id="UP001165586">
    <property type="component" value="Unassembled WGS sequence"/>
</dbReference>
<evidence type="ECO:0000256" key="1">
    <source>
        <dbReference type="SAM" id="MobiDB-lite"/>
    </source>
</evidence>
<evidence type="ECO:0000259" key="3">
    <source>
        <dbReference type="Pfam" id="PF00144"/>
    </source>
</evidence>
<feature type="domain" description="Beta-lactamase-related" evidence="3">
    <location>
        <begin position="62"/>
        <end position="399"/>
    </location>
</feature>
<protein>
    <submittedName>
        <fullName evidence="4">Beta-lactamase family protein</fullName>
    </submittedName>
</protein>
<comment type="caution">
    <text evidence="4">The sequence shown here is derived from an EMBL/GenBank/DDBJ whole genome shotgun (WGS) entry which is preliminary data.</text>
</comment>
<dbReference type="InterPro" id="IPR012338">
    <property type="entry name" value="Beta-lactam/transpept-like"/>
</dbReference>
<accession>A0ABT2H3B9</accession>
<dbReference type="RefSeq" id="WP_259539304.1">
    <property type="nucleotide sequence ID" value="NZ_JANLCJ010000004.1"/>
</dbReference>
<keyword evidence="2" id="KW-0732">Signal</keyword>
<evidence type="ECO:0000313" key="4">
    <source>
        <dbReference type="EMBL" id="MCS5734438.1"/>
    </source>
</evidence>
<dbReference type="InterPro" id="IPR001466">
    <property type="entry name" value="Beta-lactam-related"/>
</dbReference>
<sequence>MSKNTAGRRRIAVGGALVALAATLLSGCTTGGSAASTTSAEPPGEPATSAAASGDEALAADVRDTITRAMRDWGMRAVIVRVTRGDQPVITEAFGESMTGVPATPDMHFRNGAVAISYVATALLELVDDGTVSLDDTLGTWLPDVPNADRVTLGQLAQMTSGYADYVADADFLDQLNADPFRQWQPDELAAYGTSKPLIYEPGTNWNYSHTNYVLLGLALEKITDEPMEQLLQERVLDPLGLDNTRPSSTAEIAEPVLHAFTAERREFLGIADGTPFLEESTFWNPSWTITRGAIQYTDIVDMTRTARAIGTGELLSPALHEKQLNLDTRGHSSTIEGCSTCFPHSEIYTYGIGVVMMGDWILQNPMFSGTAAVEAYLPDDDISLAVAVTFDESAFDDAGQVPNLATNLFRELAGVVAPGHAPPTR</sequence>
<feature type="region of interest" description="Disordered" evidence="1">
    <location>
        <begin position="31"/>
        <end position="56"/>
    </location>
</feature>